<dbReference type="Proteomes" id="UP000021816">
    <property type="component" value="Unassembled WGS sequence"/>
</dbReference>
<comment type="caution">
    <text evidence="10">The sequence shown here is derived from an EMBL/GenBank/DDBJ whole genome shotgun (WGS) entry which is preliminary data.</text>
</comment>
<keyword evidence="8 9" id="KW-0472">Membrane</keyword>
<sequence length="117" mass="12867">MADKLKFSLAVLLLVAGVAGFYLLAEQPMILRVLAVLAGAALAVVVAWQTEPGRRFIGFARDASGEAKKVVWPSRKETVQTTGLVFAFVVVMAVFLWLTDKGLEWVLYDLVLGWRQS</sequence>
<organism evidence="10 11">
    <name type="scientific">Candidatus Accumulibacter appositus</name>
    <dbReference type="NCBI Taxonomy" id="1454003"/>
    <lineage>
        <taxon>Bacteria</taxon>
        <taxon>Pseudomonadati</taxon>
        <taxon>Pseudomonadota</taxon>
        <taxon>Betaproteobacteria</taxon>
        <taxon>Candidatus Accumulibacter</taxon>
    </lineage>
</organism>
<evidence type="ECO:0000313" key="10">
    <source>
        <dbReference type="EMBL" id="EXI77016.1"/>
    </source>
</evidence>
<keyword evidence="2 9" id="KW-0813">Transport</keyword>
<keyword evidence="4 9" id="KW-0812">Transmembrane</keyword>
<dbReference type="EMBL" id="JEMX01000134">
    <property type="protein sequence ID" value="EXI77016.1"/>
    <property type="molecule type" value="Genomic_DNA"/>
</dbReference>
<dbReference type="AlphaFoldDB" id="A0A011NP00"/>
<dbReference type="NCBIfam" id="TIGR00964">
    <property type="entry name" value="secE_bact"/>
    <property type="match status" value="1"/>
</dbReference>
<evidence type="ECO:0000313" key="11">
    <source>
        <dbReference type="Proteomes" id="UP000021816"/>
    </source>
</evidence>
<dbReference type="PRINTS" id="PR01650">
    <property type="entry name" value="SECETRNLCASE"/>
</dbReference>
<dbReference type="PATRIC" id="fig|1454003.3.peg.4161"/>
<dbReference type="HAMAP" id="MF_00422">
    <property type="entry name" value="SecE"/>
    <property type="match status" value="1"/>
</dbReference>
<evidence type="ECO:0000256" key="8">
    <source>
        <dbReference type="ARBA" id="ARBA00023136"/>
    </source>
</evidence>
<evidence type="ECO:0000256" key="7">
    <source>
        <dbReference type="ARBA" id="ARBA00023010"/>
    </source>
</evidence>
<proteinExistence type="inferred from homology"/>
<evidence type="ECO:0000256" key="3">
    <source>
        <dbReference type="ARBA" id="ARBA00022475"/>
    </source>
</evidence>
<dbReference type="GO" id="GO:0043952">
    <property type="term" value="P:protein transport by the Sec complex"/>
    <property type="evidence" value="ECO:0007669"/>
    <property type="project" value="UniProtKB-UniRule"/>
</dbReference>
<comment type="function">
    <text evidence="9">Essential subunit of the Sec protein translocation channel SecYEG. Clamps together the 2 halves of SecY. May contact the channel plug during translocation.</text>
</comment>
<accession>A0A011NP00</accession>
<protein>
    <recommendedName>
        <fullName evidence="9">Protein translocase subunit SecE</fullName>
    </recommendedName>
</protein>
<evidence type="ECO:0000256" key="1">
    <source>
        <dbReference type="ARBA" id="ARBA00004370"/>
    </source>
</evidence>
<evidence type="ECO:0000256" key="4">
    <source>
        <dbReference type="ARBA" id="ARBA00022692"/>
    </source>
</evidence>
<comment type="similarity">
    <text evidence="9">Belongs to the SecE/SEC61-gamma family.</text>
</comment>
<dbReference type="GO" id="GO:0065002">
    <property type="term" value="P:intracellular protein transmembrane transport"/>
    <property type="evidence" value="ECO:0007669"/>
    <property type="project" value="UniProtKB-UniRule"/>
</dbReference>
<gene>
    <name evidence="9 10" type="primary">secE</name>
    <name evidence="10" type="ORF">AW10_04094</name>
</gene>
<feature type="transmembrane region" description="Helical" evidence="9">
    <location>
        <begin position="7"/>
        <end position="24"/>
    </location>
</feature>
<evidence type="ECO:0000256" key="9">
    <source>
        <dbReference type="HAMAP-Rule" id="MF_00422"/>
    </source>
</evidence>
<evidence type="ECO:0000256" key="2">
    <source>
        <dbReference type="ARBA" id="ARBA00022448"/>
    </source>
</evidence>
<evidence type="ECO:0000256" key="5">
    <source>
        <dbReference type="ARBA" id="ARBA00022927"/>
    </source>
</evidence>
<keyword evidence="7 9" id="KW-0811">Translocation</keyword>
<dbReference type="NCBIfam" id="NF004371">
    <property type="entry name" value="PRK05740.1-1"/>
    <property type="match status" value="1"/>
</dbReference>
<keyword evidence="5 9" id="KW-0653">Protein transport</keyword>
<dbReference type="GO" id="GO:0009306">
    <property type="term" value="P:protein secretion"/>
    <property type="evidence" value="ECO:0007669"/>
    <property type="project" value="UniProtKB-UniRule"/>
</dbReference>
<name>A0A011NP00_9PROT</name>
<comment type="caution">
    <text evidence="9">Lacks conserved residue(s) required for the propagation of feature annotation.</text>
</comment>
<feature type="transmembrane region" description="Helical" evidence="9">
    <location>
        <begin position="30"/>
        <end position="48"/>
    </location>
</feature>
<dbReference type="GO" id="GO:0005886">
    <property type="term" value="C:plasma membrane"/>
    <property type="evidence" value="ECO:0007669"/>
    <property type="project" value="UniProtKB-UniRule"/>
</dbReference>
<comment type="subcellular location">
    <subcellularLocation>
        <location evidence="1">Membrane</location>
    </subcellularLocation>
</comment>
<comment type="subunit">
    <text evidence="9">Component of the Sec protein translocase complex. Heterotrimer consisting of SecY, SecE and SecG subunits. The heterotrimers can form oligomers, although 1 heterotrimer is thought to be able to translocate proteins. Interacts with the ribosome. Interacts with SecDF, and other proteins may be involved. Interacts with SecA.</text>
</comment>
<evidence type="ECO:0000256" key="6">
    <source>
        <dbReference type="ARBA" id="ARBA00022989"/>
    </source>
</evidence>
<keyword evidence="6 9" id="KW-1133">Transmembrane helix</keyword>
<dbReference type="GO" id="GO:0006605">
    <property type="term" value="P:protein targeting"/>
    <property type="evidence" value="ECO:0007669"/>
    <property type="project" value="UniProtKB-UniRule"/>
</dbReference>
<dbReference type="PANTHER" id="PTHR33910">
    <property type="entry name" value="PROTEIN TRANSLOCASE SUBUNIT SECE"/>
    <property type="match status" value="1"/>
</dbReference>
<dbReference type="InterPro" id="IPR038379">
    <property type="entry name" value="SecE_sf"/>
</dbReference>
<dbReference type="PANTHER" id="PTHR33910:SF1">
    <property type="entry name" value="PROTEIN TRANSLOCASE SUBUNIT SECE"/>
    <property type="match status" value="1"/>
</dbReference>
<dbReference type="InterPro" id="IPR001901">
    <property type="entry name" value="Translocase_SecE/Sec61-g"/>
</dbReference>
<dbReference type="GO" id="GO:0008320">
    <property type="term" value="F:protein transmembrane transporter activity"/>
    <property type="evidence" value="ECO:0007669"/>
    <property type="project" value="UniProtKB-UniRule"/>
</dbReference>
<dbReference type="STRING" id="1454003.AW10_04094"/>
<dbReference type="InterPro" id="IPR005807">
    <property type="entry name" value="SecE_bac"/>
</dbReference>
<dbReference type="Pfam" id="PF00584">
    <property type="entry name" value="SecE"/>
    <property type="match status" value="1"/>
</dbReference>
<feature type="transmembrane region" description="Helical" evidence="9">
    <location>
        <begin position="78"/>
        <end position="98"/>
    </location>
</feature>
<reference evidence="10 11" key="1">
    <citation type="submission" date="2014-02" db="EMBL/GenBank/DDBJ databases">
        <title>Expanding our view of genomic diversity in Candidatus Accumulibacter clades.</title>
        <authorList>
            <person name="Skennerton C.T."/>
            <person name="Barr J.J."/>
            <person name="Slater F.R."/>
            <person name="Bond P.L."/>
            <person name="Tyson G.W."/>
        </authorList>
    </citation>
    <scope>NUCLEOTIDE SEQUENCE [LARGE SCALE GENOMIC DNA]</scope>
    <source>
        <strain evidence="11">BA-92</strain>
    </source>
</reference>
<dbReference type="Gene3D" id="1.20.5.1030">
    <property type="entry name" value="Preprotein translocase secy subunit"/>
    <property type="match status" value="1"/>
</dbReference>
<keyword evidence="3 9" id="KW-1003">Cell membrane</keyword>